<dbReference type="EMBL" id="JABFAB010000009">
    <property type="protein sequence ID" value="MBA0659983.1"/>
    <property type="molecule type" value="Genomic_DNA"/>
</dbReference>
<gene>
    <name evidence="1" type="ORF">Goklo_012055</name>
</gene>
<proteinExistence type="predicted"/>
<sequence length="27" mass="3163">MLLYQICTFSIILDRTLPTLCRKVGYT</sequence>
<comment type="caution">
    <text evidence="1">The sequence shown here is derived from an EMBL/GenBank/DDBJ whole genome shotgun (WGS) entry which is preliminary data.</text>
</comment>
<keyword evidence="2" id="KW-1185">Reference proteome</keyword>
<name>A0A7J8VBC7_9ROSI</name>
<dbReference type="AlphaFoldDB" id="A0A7J8VBC7"/>
<evidence type="ECO:0000313" key="2">
    <source>
        <dbReference type="Proteomes" id="UP000593573"/>
    </source>
</evidence>
<reference evidence="1 2" key="1">
    <citation type="journal article" date="2019" name="Genome Biol. Evol.">
        <title>Insights into the evolution of the New World diploid cottons (Gossypium, subgenus Houzingenia) based on genome sequencing.</title>
        <authorList>
            <person name="Grover C.E."/>
            <person name="Arick M.A. 2nd"/>
            <person name="Thrash A."/>
            <person name="Conover J.L."/>
            <person name="Sanders W.S."/>
            <person name="Peterson D.G."/>
            <person name="Frelichowski J.E."/>
            <person name="Scheffler J.A."/>
            <person name="Scheffler B.E."/>
            <person name="Wendel J.F."/>
        </authorList>
    </citation>
    <scope>NUCLEOTIDE SEQUENCE [LARGE SCALE GENOMIC DNA]</scope>
    <source>
        <strain evidence="1">57</strain>
        <tissue evidence="1">Leaf</tissue>
    </source>
</reference>
<accession>A0A7J8VBC7</accession>
<dbReference type="Proteomes" id="UP000593573">
    <property type="component" value="Unassembled WGS sequence"/>
</dbReference>
<organism evidence="1 2">
    <name type="scientific">Gossypium klotzschianum</name>
    <dbReference type="NCBI Taxonomy" id="34286"/>
    <lineage>
        <taxon>Eukaryota</taxon>
        <taxon>Viridiplantae</taxon>
        <taxon>Streptophyta</taxon>
        <taxon>Embryophyta</taxon>
        <taxon>Tracheophyta</taxon>
        <taxon>Spermatophyta</taxon>
        <taxon>Magnoliopsida</taxon>
        <taxon>eudicotyledons</taxon>
        <taxon>Gunneridae</taxon>
        <taxon>Pentapetalae</taxon>
        <taxon>rosids</taxon>
        <taxon>malvids</taxon>
        <taxon>Malvales</taxon>
        <taxon>Malvaceae</taxon>
        <taxon>Malvoideae</taxon>
        <taxon>Gossypium</taxon>
    </lineage>
</organism>
<protein>
    <submittedName>
        <fullName evidence="1">Uncharacterized protein</fullName>
    </submittedName>
</protein>
<evidence type="ECO:0000313" key="1">
    <source>
        <dbReference type="EMBL" id="MBA0659983.1"/>
    </source>
</evidence>